<protein>
    <submittedName>
        <fullName evidence="2">Uncharacterized protein</fullName>
    </submittedName>
</protein>
<dbReference type="RefSeq" id="WP_177265230.1">
    <property type="nucleotide sequence ID" value="NZ_JACRWC010000061.1"/>
</dbReference>
<dbReference type="Proteomes" id="UP000644115">
    <property type="component" value="Unassembled WGS sequence"/>
</dbReference>
<keyword evidence="3" id="KW-1185">Reference proteome</keyword>
<feature type="region of interest" description="Disordered" evidence="1">
    <location>
        <begin position="73"/>
        <end position="105"/>
    </location>
</feature>
<evidence type="ECO:0000256" key="1">
    <source>
        <dbReference type="SAM" id="MobiDB-lite"/>
    </source>
</evidence>
<reference evidence="2" key="1">
    <citation type="submission" date="2020-08" db="EMBL/GenBank/DDBJ databases">
        <authorList>
            <person name="Liu C."/>
            <person name="Sun Q."/>
        </authorList>
    </citation>
    <scope>NUCLEOTIDE SEQUENCE</scope>
    <source>
        <strain evidence="2">BX16</strain>
    </source>
</reference>
<dbReference type="EMBL" id="JACRWC010000061">
    <property type="protein sequence ID" value="MBC5999342.1"/>
    <property type="molecule type" value="Genomic_DNA"/>
</dbReference>
<evidence type="ECO:0000313" key="3">
    <source>
        <dbReference type="Proteomes" id="UP000644115"/>
    </source>
</evidence>
<sequence length="183" mass="20871">MSTSIKNLRQLAARDVKDHTAIFDSYVVLGRDIDYLAIKFGLDPENIVNLLEGYGERIRRQKPQVVGVEEVPCEDDADLSAKPDASRKEAPAAPERRKSKKRSLFSNPFRIDPEEEWAVLQENPDYDTSGCGRLGDLPRSLIEEYIEKFYPGIASENPQNDWISIDTYLQTFHAGWASRLNRK</sequence>
<name>A0A923NEU5_9FIRM</name>
<gene>
    <name evidence="2" type="ORF">H8876_04950</name>
</gene>
<organism evidence="2 3">
    <name type="scientific">Lentihominibacter faecis</name>
    <dbReference type="NCBI Taxonomy" id="2764712"/>
    <lineage>
        <taxon>Bacteria</taxon>
        <taxon>Bacillati</taxon>
        <taxon>Bacillota</taxon>
        <taxon>Clostridia</taxon>
        <taxon>Peptostreptococcales</taxon>
        <taxon>Anaerovoracaceae</taxon>
        <taxon>Lentihominibacter</taxon>
    </lineage>
</organism>
<dbReference type="AlphaFoldDB" id="A0A923NEU5"/>
<evidence type="ECO:0000313" key="2">
    <source>
        <dbReference type="EMBL" id="MBC5999342.1"/>
    </source>
</evidence>
<comment type="caution">
    <text evidence="2">The sequence shown here is derived from an EMBL/GenBank/DDBJ whole genome shotgun (WGS) entry which is preliminary data.</text>
</comment>
<feature type="compositionally biased region" description="Basic and acidic residues" evidence="1">
    <location>
        <begin position="79"/>
        <end position="96"/>
    </location>
</feature>
<proteinExistence type="predicted"/>
<accession>A0A923NEU5</accession>